<reference evidence="2 3" key="1">
    <citation type="journal article" date="2020" name="Fungal Divers.">
        <title>Resolving the Mortierellaceae phylogeny through synthesis of multi-gene phylogenetics and phylogenomics.</title>
        <authorList>
            <person name="Vandepol N."/>
            <person name="Liber J."/>
            <person name="Desiro A."/>
            <person name="Na H."/>
            <person name="Kennedy M."/>
            <person name="Barry K."/>
            <person name="Grigoriev I.V."/>
            <person name="Miller A.N."/>
            <person name="O'Donnell K."/>
            <person name="Stajich J.E."/>
            <person name="Bonito G."/>
        </authorList>
    </citation>
    <scope>NUCLEOTIDE SEQUENCE [LARGE SCALE GENOMIC DNA]</scope>
    <source>
        <strain evidence="2 3">AD045</strain>
    </source>
</reference>
<proteinExistence type="predicted"/>
<feature type="compositionally biased region" description="Pro residues" evidence="1">
    <location>
        <begin position="104"/>
        <end position="117"/>
    </location>
</feature>
<evidence type="ECO:0000256" key="1">
    <source>
        <dbReference type="SAM" id="MobiDB-lite"/>
    </source>
</evidence>
<accession>A0ABQ7JWQ1</accession>
<organism evidence="2 3">
    <name type="scientific">Linnemannia gamsii</name>
    <dbReference type="NCBI Taxonomy" id="64522"/>
    <lineage>
        <taxon>Eukaryota</taxon>
        <taxon>Fungi</taxon>
        <taxon>Fungi incertae sedis</taxon>
        <taxon>Mucoromycota</taxon>
        <taxon>Mortierellomycotina</taxon>
        <taxon>Mortierellomycetes</taxon>
        <taxon>Mortierellales</taxon>
        <taxon>Mortierellaceae</taxon>
        <taxon>Linnemannia</taxon>
    </lineage>
</organism>
<gene>
    <name evidence="2" type="ORF">BGZ96_009353</name>
</gene>
<keyword evidence="3" id="KW-1185">Reference proteome</keyword>
<sequence length="129" mass="13047">MSTTVDDPDGIAAAAAASTGLHSTNAMNGTGSGTVGVSEMEQVVQAQSIAMPVVCPISSPAAGPFAYPASPEVKEHAYLPEVKDQADMKGPGGWVFLPVSSRPATPPEGMPSMPSMPVPQVSLPSSARL</sequence>
<dbReference type="EMBL" id="JAAAIM010000563">
    <property type="protein sequence ID" value="KAG0286559.1"/>
    <property type="molecule type" value="Genomic_DNA"/>
</dbReference>
<protein>
    <submittedName>
        <fullName evidence="2">Uncharacterized protein</fullName>
    </submittedName>
</protein>
<evidence type="ECO:0000313" key="3">
    <source>
        <dbReference type="Proteomes" id="UP001194696"/>
    </source>
</evidence>
<evidence type="ECO:0000313" key="2">
    <source>
        <dbReference type="EMBL" id="KAG0286559.1"/>
    </source>
</evidence>
<comment type="caution">
    <text evidence="2">The sequence shown here is derived from an EMBL/GenBank/DDBJ whole genome shotgun (WGS) entry which is preliminary data.</text>
</comment>
<dbReference type="Proteomes" id="UP001194696">
    <property type="component" value="Unassembled WGS sequence"/>
</dbReference>
<name>A0ABQ7JWQ1_9FUNG</name>
<feature type="region of interest" description="Disordered" evidence="1">
    <location>
        <begin position="90"/>
        <end position="129"/>
    </location>
</feature>
<feature type="compositionally biased region" description="Low complexity" evidence="1">
    <location>
        <begin position="118"/>
        <end position="129"/>
    </location>
</feature>